<organism evidence="6 7">
    <name type="scientific">Populus euphratica</name>
    <name type="common">Euphrates poplar</name>
    <dbReference type="NCBI Taxonomy" id="75702"/>
    <lineage>
        <taxon>Eukaryota</taxon>
        <taxon>Viridiplantae</taxon>
        <taxon>Streptophyta</taxon>
        <taxon>Embryophyta</taxon>
        <taxon>Tracheophyta</taxon>
        <taxon>Spermatophyta</taxon>
        <taxon>Magnoliopsida</taxon>
        <taxon>eudicotyledons</taxon>
        <taxon>Gunneridae</taxon>
        <taxon>Pentapetalae</taxon>
        <taxon>rosids</taxon>
        <taxon>fabids</taxon>
        <taxon>Malpighiales</taxon>
        <taxon>Salicaceae</taxon>
        <taxon>Saliceae</taxon>
        <taxon>Populus</taxon>
    </lineage>
</organism>
<dbReference type="Pfam" id="PF13921">
    <property type="entry name" value="Myb_DNA-bind_6"/>
    <property type="match status" value="1"/>
</dbReference>
<feature type="region of interest" description="Disordered" evidence="3">
    <location>
        <begin position="1"/>
        <end position="34"/>
    </location>
</feature>
<dbReference type="RefSeq" id="XP_011002493.1">
    <property type="nucleotide sequence ID" value="XM_011004191.1"/>
</dbReference>
<proteinExistence type="predicted"/>
<keyword evidence="2" id="KW-0539">Nucleus</keyword>
<dbReference type="PANTHER" id="PTHR45614:SF258">
    <property type="entry name" value="MYB FAMILY PROTEIN"/>
    <property type="match status" value="1"/>
</dbReference>
<evidence type="ECO:0000256" key="2">
    <source>
        <dbReference type="ARBA" id="ARBA00023242"/>
    </source>
</evidence>
<dbReference type="SMART" id="SM00717">
    <property type="entry name" value="SANT"/>
    <property type="match status" value="1"/>
</dbReference>
<dbReference type="SUPFAM" id="SSF46689">
    <property type="entry name" value="Homeodomain-like"/>
    <property type="match status" value="1"/>
</dbReference>
<evidence type="ECO:0000313" key="6">
    <source>
        <dbReference type="Proteomes" id="UP000694918"/>
    </source>
</evidence>
<dbReference type="GO" id="GO:0005634">
    <property type="term" value="C:nucleus"/>
    <property type="evidence" value="ECO:0007669"/>
    <property type="project" value="UniProtKB-SubCell"/>
</dbReference>
<keyword evidence="6" id="KW-1185">Reference proteome</keyword>
<dbReference type="GO" id="GO:0000981">
    <property type="term" value="F:DNA-binding transcription factor activity, RNA polymerase II-specific"/>
    <property type="evidence" value="ECO:0007669"/>
    <property type="project" value="TreeGrafter"/>
</dbReference>
<dbReference type="CDD" id="cd00167">
    <property type="entry name" value="SANT"/>
    <property type="match status" value="1"/>
</dbReference>
<dbReference type="KEGG" id="peu:105109470"/>
<evidence type="ECO:0000259" key="5">
    <source>
        <dbReference type="PROSITE" id="PS51294"/>
    </source>
</evidence>
<dbReference type="InterPro" id="IPR009057">
    <property type="entry name" value="Homeodomain-like_sf"/>
</dbReference>
<evidence type="ECO:0000256" key="1">
    <source>
        <dbReference type="ARBA" id="ARBA00004123"/>
    </source>
</evidence>
<name>A0AAJ6T0R4_POPEU</name>
<dbReference type="InterPro" id="IPR050560">
    <property type="entry name" value="MYB_TF"/>
</dbReference>
<comment type="subcellular location">
    <subcellularLocation>
        <location evidence="1">Nucleus</location>
    </subcellularLocation>
</comment>
<evidence type="ECO:0000259" key="4">
    <source>
        <dbReference type="PROSITE" id="PS50090"/>
    </source>
</evidence>
<dbReference type="GO" id="GO:0000978">
    <property type="term" value="F:RNA polymerase II cis-regulatory region sequence-specific DNA binding"/>
    <property type="evidence" value="ECO:0007669"/>
    <property type="project" value="TreeGrafter"/>
</dbReference>
<dbReference type="InterPro" id="IPR001005">
    <property type="entry name" value="SANT/Myb"/>
</dbReference>
<feature type="domain" description="HTH myb-type" evidence="5">
    <location>
        <begin position="53"/>
        <end position="105"/>
    </location>
</feature>
<feature type="domain" description="Myb-like" evidence="4">
    <location>
        <begin position="54"/>
        <end position="101"/>
    </location>
</feature>
<dbReference type="Proteomes" id="UP000694918">
    <property type="component" value="Unplaced"/>
</dbReference>
<sequence length="135" mass="15622">MGKCCSSRLENEQYSEVGDDGRKREDNDALIENTNKSLVSGKERMEGDKYKVCNRGYWRPAEDSKLKEPGALHGPQNWNLIAEKLKGRSSKSCRLRWFHRVNPKINRIAFNEEEEERLMAAHKVYAGRTSRHGQL</sequence>
<dbReference type="InterPro" id="IPR017930">
    <property type="entry name" value="Myb_dom"/>
</dbReference>
<evidence type="ECO:0000256" key="3">
    <source>
        <dbReference type="SAM" id="MobiDB-lite"/>
    </source>
</evidence>
<dbReference type="Gene3D" id="1.10.10.60">
    <property type="entry name" value="Homeodomain-like"/>
    <property type="match status" value="1"/>
</dbReference>
<evidence type="ECO:0000313" key="7">
    <source>
        <dbReference type="RefSeq" id="XP_011002493.1"/>
    </source>
</evidence>
<dbReference type="PROSITE" id="PS50090">
    <property type="entry name" value="MYB_LIKE"/>
    <property type="match status" value="1"/>
</dbReference>
<dbReference type="AlphaFoldDB" id="A0AAJ6T0R4"/>
<dbReference type="PANTHER" id="PTHR45614">
    <property type="entry name" value="MYB PROTEIN-RELATED"/>
    <property type="match status" value="1"/>
</dbReference>
<accession>A0AAJ6T0R4</accession>
<dbReference type="GeneID" id="105109470"/>
<gene>
    <name evidence="7" type="primary">LOC105109470</name>
</gene>
<protein>
    <submittedName>
        <fullName evidence="7">Transcription factor MYB44-like</fullName>
    </submittedName>
</protein>
<reference evidence="7" key="1">
    <citation type="submission" date="2025-08" db="UniProtKB">
        <authorList>
            <consortium name="RefSeq"/>
        </authorList>
    </citation>
    <scope>IDENTIFICATION</scope>
</reference>
<dbReference type="PROSITE" id="PS51294">
    <property type="entry name" value="HTH_MYB"/>
    <property type="match status" value="1"/>
</dbReference>